<dbReference type="Pfam" id="PF03435">
    <property type="entry name" value="Sacchrp_dh_NADP"/>
    <property type="match status" value="1"/>
</dbReference>
<protein>
    <recommendedName>
        <fullName evidence="1">Saccharopine dehydrogenase NADP binding domain-containing protein</fullName>
    </recommendedName>
</protein>
<evidence type="ECO:0000313" key="2">
    <source>
        <dbReference type="EMBL" id="WVZ02417.1"/>
    </source>
</evidence>
<accession>A0AAQ3RQ42</accession>
<name>A0AAQ3RQ42_VIGMU</name>
<dbReference type="Proteomes" id="UP001374535">
    <property type="component" value="Chromosome 7"/>
</dbReference>
<keyword evidence="3" id="KW-1185">Reference proteome</keyword>
<dbReference type="AlphaFoldDB" id="A0AAQ3RQ42"/>
<dbReference type="InterPro" id="IPR005097">
    <property type="entry name" value="Sacchrp_dh_NADP-bd"/>
</dbReference>
<proteinExistence type="predicted"/>
<dbReference type="InterPro" id="IPR036291">
    <property type="entry name" value="NAD(P)-bd_dom_sf"/>
</dbReference>
<dbReference type="Gene3D" id="3.40.50.720">
    <property type="entry name" value="NAD(P)-binding Rossmann-like Domain"/>
    <property type="match status" value="1"/>
</dbReference>
<sequence>MTCGVDFAKKKRKLNSMPPLSLPLNLKWTPLSLKATATSTATNKVTEVPLPEKIRNSRILVLGGTGRVGGSTAIALSNFCPDLQILVAGRNRSVTVPVRHTHRRYNRVCVEKGEALTAKLGGNAEFARVDIDDVNSLETALKSKLFSLATKSRSVSCVDLVIHAAGPFQRAERCTVLEAAINTKTAYIDVCDDTSYAWRAKSLMKRALDANVPAITTAGIYPGVSNGAYLPVSSVMFPNQDQKII</sequence>
<reference evidence="2 3" key="1">
    <citation type="journal article" date="2023" name="Life. Sci Alliance">
        <title>Evolutionary insights into 3D genome organization and epigenetic landscape of Vigna mungo.</title>
        <authorList>
            <person name="Junaid A."/>
            <person name="Singh B."/>
            <person name="Bhatia S."/>
        </authorList>
    </citation>
    <scope>NUCLEOTIDE SEQUENCE [LARGE SCALE GENOMIC DNA]</scope>
    <source>
        <strain evidence="2">Urdbean</strain>
    </source>
</reference>
<gene>
    <name evidence="2" type="ORF">V8G54_023223</name>
</gene>
<dbReference type="PANTHER" id="PTHR43796">
    <property type="entry name" value="CARBOXYNORSPERMIDINE SYNTHASE"/>
    <property type="match status" value="1"/>
</dbReference>
<organism evidence="2 3">
    <name type="scientific">Vigna mungo</name>
    <name type="common">Black gram</name>
    <name type="synonym">Phaseolus mungo</name>
    <dbReference type="NCBI Taxonomy" id="3915"/>
    <lineage>
        <taxon>Eukaryota</taxon>
        <taxon>Viridiplantae</taxon>
        <taxon>Streptophyta</taxon>
        <taxon>Embryophyta</taxon>
        <taxon>Tracheophyta</taxon>
        <taxon>Spermatophyta</taxon>
        <taxon>Magnoliopsida</taxon>
        <taxon>eudicotyledons</taxon>
        <taxon>Gunneridae</taxon>
        <taxon>Pentapetalae</taxon>
        <taxon>rosids</taxon>
        <taxon>fabids</taxon>
        <taxon>Fabales</taxon>
        <taxon>Fabaceae</taxon>
        <taxon>Papilionoideae</taxon>
        <taxon>50 kb inversion clade</taxon>
        <taxon>NPAAA clade</taxon>
        <taxon>indigoferoid/millettioid clade</taxon>
        <taxon>Phaseoleae</taxon>
        <taxon>Vigna</taxon>
    </lineage>
</organism>
<feature type="domain" description="Saccharopine dehydrogenase NADP binding" evidence="1">
    <location>
        <begin position="59"/>
        <end position="199"/>
    </location>
</feature>
<evidence type="ECO:0000259" key="1">
    <source>
        <dbReference type="Pfam" id="PF03435"/>
    </source>
</evidence>
<dbReference type="EMBL" id="CP144694">
    <property type="protein sequence ID" value="WVZ02417.1"/>
    <property type="molecule type" value="Genomic_DNA"/>
</dbReference>
<evidence type="ECO:0000313" key="3">
    <source>
        <dbReference type="Proteomes" id="UP001374535"/>
    </source>
</evidence>
<dbReference type="PANTHER" id="PTHR43796:SF2">
    <property type="entry name" value="CARBOXYNORSPERMIDINE SYNTHASE"/>
    <property type="match status" value="1"/>
</dbReference>
<dbReference type="SUPFAM" id="SSF51735">
    <property type="entry name" value="NAD(P)-binding Rossmann-fold domains"/>
    <property type="match status" value="1"/>
</dbReference>